<accession>A0A6A4GMD9</accession>
<feature type="compositionally biased region" description="Basic and acidic residues" evidence="1">
    <location>
        <begin position="29"/>
        <end position="45"/>
    </location>
</feature>
<dbReference type="Proteomes" id="UP000799118">
    <property type="component" value="Unassembled WGS sequence"/>
</dbReference>
<sequence length="196" mass="22697">MPAYRTKMRCAFASPEPIKEKKPRAPRKKLTEEEKAEAAEKRSARKEWMEATKEWEEALLPWRQDEDFKWPTGTLGIYKSDAKSKYSLTDADILTLRHESISNSPKSFFSYVDVRNLAEKKFASGAMKDGYDLPELRALVEIVSIRLFRKIDHLPNRRVRTNWSEMNVNLRLIGNYDGTREKERKMGAANGAVKKA</sequence>
<dbReference type="AlphaFoldDB" id="A0A6A4GMD9"/>
<reference evidence="2" key="1">
    <citation type="journal article" date="2019" name="Environ. Microbiol.">
        <title>Fungal ecological strategies reflected in gene transcription - a case study of two litter decomposers.</title>
        <authorList>
            <person name="Barbi F."/>
            <person name="Kohler A."/>
            <person name="Barry K."/>
            <person name="Baskaran P."/>
            <person name="Daum C."/>
            <person name="Fauchery L."/>
            <person name="Ihrmark K."/>
            <person name="Kuo A."/>
            <person name="LaButti K."/>
            <person name="Lipzen A."/>
            <person name="Morin E."/>
            <person name="Grigoriev I.V."/>
            <person name="Henrissat B."/>
            <person name="Lindahl B."/>
            <person name="Martin F."/>
        </authorList>
    </citation>
    <scope>NUCLEOTIDE SEQUENCE</scope>
    <source>
        <strain evidence="2">JB14</strain>
    </source>
</reference>
<name>A0A6A4GMD9_9AGAR</name>
<feature type="region of interest" description="Disordered" evidence="1">
    <location>
        <begin position="12"/>
        <end position="45"/>
    </location>
</feature>
<evidence type="ECO:0000313" key="3">
    <source>
        <dbReference type="Proteomes" id="UP000799118"/>
    </source>
</evidence>
<keyword evidence="3" id="KW-1185">Reference proteome</keyword>
<evidence type="ECO:0000313" key="2">
    <source>
        <dbReference type="EMBL" id="KAE9386891.1"/>
    </source>
</evidence>
<gene>
    <name evidence="2" type="ORF">BT96DRAFT_981577</name>
</gene>
<dbReference type="OrthoDB" id="3051604at2759"/>
<protein>
    <submittedName>
        <fullName evidence="2">Uncharacterized protein</fullName>
    </submittedName>
</protein>
<dbReference type="EMBL" id="ML769840">
    <property type="protein sequence ID" value="KAE9386891.1"/>
    <property type="molecule type" value="Genomic_DNA"/>
</dbReference>
<proteinExistence type="predicted"/>
<organism evidence="2 3">
    <name type="scientific">Gymnopus androsaceus JB14</name>
    <dbReference type="NCBI Taxonomy" id="1447944"/>
    <lineage>
        <taxon>Eukaryota</taxon>
        <taxon>Fungi</taxon>
        <taxon>Dikarya</taxon>
        <taxon>Basidiomycota</taxon>
        <taxon>Agaricomycotina</taxon>
        <taxon>Agaricomycetes</taxon>
        <taxon>Agaricomycetidae</taxon>
        <taxon>Agaricales</taxon>
        <taxon>Marasmiineae</taxon>
        <taxon>Omphalotaceae</taxon>
        <taxon>Gymnopus</taxon>
    </lineage>
</organism>
<evidence type="ECO:0000256" key="1">
    <source>
        <dbReference type="SAM" id="MobiDB-lite"/>
    </source>
</evidence>